<dbReference type="GO" id="GO:0003700">
    <property type="term" value="F:DNA-binding transcription factor activity"/>
    <property type="evidence" value="ECO:0007669"/>
    <property type="project" value="InterPro"/>
</dbReference>
<dbReference type="SMART" id="SM00345">
    <property type="entry name" value="HTH_GNTR"/>
    <property type="match status" value="1"/>
</dbReference>
<keyword evidence="6" id="KW-1185">Reference proteome</keyword>
<dbReference type="InterPro" id="IPR036390">
    <property type="entry name" value="WH_DNA-bd_sf"/>
</dbReference>
<name>A0A9Q7EVC3_9BACT</name>
<gene>
    <name evidence="5" type="ORF">KAR29_11105</name>
</gene>
<dbReference type="PANTHER" id="PTHR43537:SF24">
    <property type="entry name" value="GLUCONATE OPERON TRANSCRIPTIONAL REPRESSOR"/>
    <property type="match status" value="1"/>
</dbReference>
<dbReference type="Pfam" id="PF00392">
    <property type="entry name" value="GntR"/>
    <property type="match status" value="1"/>
</dbReference>
<dbReference type="PROSITE" id="PS50949">
    <property type="entry name" value="HTH_GNTR"/>
    <property type="match status" value="1"/>
</dbReference>
<dbReference type="RefSeq" id="WP_274373060.1">
    <property type="nucleotide sequence ID" value="NZ_CP072943.1"/>
</dbReference>
<dbReference type="AlphaFoldDB" id="A0A9Q7EVC3"/>
<dbReference type="InterPro" id="IPR008920">
    <property type="entry name" value="TF_FadR/GntR_C"/>
</dbReference>
<evidence type="ECO:0000256" key="1">
    <source>
        <dbReference type="ARBA" id="ARBA00023015"/>
    </source>
</evidence>
<dbReference type="InterPro" id="IPR000524">
    <property type="entry name" value="Tscrpt_reg_HTH_GntR"/>
</dbReference>
<reference evidence="6" key="1">
    <citation type="submission" date="2021-04" db="EMBL/GenBank/DDBJ databases">
        <title>A novel Synergistetes isolate from a pyrite-forming mixed culture.</title>
        <authorList>
            <person name="Bunk B."/>
            <person name="Sproer C."/>
            <person name="Spring S."/>
            <person name="Pester M."/>
        </authorList>
    </citation>
    <scope>NUCLEOTIDE SEQUENCE [LARGE SCALE GENOMIC DNA]</scope>
    <source>
        <strain evidence="6">J.5.4.2-T.3.5.2</strain>
    </source>
</reference>
<dbReference type="InterPro" id="IPR011711">
    <property type="entry name" value="GntR_C"/>
</dbReference>
<accession>A0A9Q7EVC3</accession>
<dbReference type="SUPFAM" id="SSF48008">
    <property type="entry name" value="GntR ligand-binding domain-like"/>
    <property type="match status" value="1"/>
</dbReference>
<organism evidence="5 6">
    <name type="scientific">Aminithiophilus ramosus</name>
    <dbReference type="NCBI Taxonomy" id="3029084"/>
    <lineage>
        <taxon>Bacteria</taxon>
        <taxon>Thermotogati</taxon>
        <taxon>Synergistota</taxon>
        <taxon>Synergistia</taxon>
        <taxon>Synergistales</taxon>
        <taxon>Aminithiophilaceae</taxon>
        <taxon>Aminithiophilus</taxon>
    </lineage>
</organism>
<evidence type="ECO:0000259" key="4">
    <source>
        <dbReference type="PROSITE" id="PS50949"/>
    </source>
</evidence>
<keyword evidence="3" id="KW-0804">Transcription</keyword>
<dbReference type="EMBL" id="CP072943">
    <property type="protein sequence ID" value="QTX31869.1"/>
    <property type="molecule type" value="Genomic_DNA"/>
</dbReference>
<evidence type="ECO:0000256" key="2">
    <source>
        <dbReference type="ARBA" id="ARBA00023125"/>
    </source>
</evidence>
<dbReference type="SUPFAM" id="SSF46785">
    <property type="entry name" value="Winged helix' DNA-binding domain"/>
    <property type="match status" value="1"/>
</dbReference>
<dbReference type="Gene3D" id="1.10.10.10">
    <property type="entry name" value="Winged helix-like DNA-binding domain superfamily/Winged helix DNA-binding domain"/>
    <property type="match status" value="1"/>
</dbReference>
<feature type="domain" description="HTH gntR-type" evidence="4">
    <location>
        <begin position="5"/>
        <end position="72"/>
    </location>
</feature>
<dbReference type="Proteomes" id="UP000671879">
    <property type="component" value="Chromosome"/>
</dbReference>
<sequence>MAKNRNLEEQAYQHIRRAIIARRWQPGTRLFEPQIAQELAISRTPVRNALRRLAADGMVALNANLGAQVMEPSQKLIRDTYFMREIIEPQAAALACRQARPSDTERLEELRDEEVAAFRARDLERYMEVNDAFHLLIASLADNGVLENAVRRHLTMTNVFLSLLDPFYTIGQDEMDSFREHGDIVRHIARGDGESARAAMVIHIRSSRSCLRVSRIADGPS</sequence>
<keyword evidence="2" id="KW-0238">DNA-binding</keyword>
<keyword evidence="1" id="KW-0805">Transcription regulation</keyword>
<evidence type="ECO:0000313" key="5">
    <source>
        <dbReference type="EMBL" id="QTX31869.1"/>
    </source>
</evidence>
<dbReference type="Pfam" id="PF07729">
    <property type="entry name" value="FCD"/>
    <property type="match status" value="1"/>
</dbReference>
<dbReference type="CDD" id="cd07377">
    <property type="entry name" value="WHTH_GntR"/>
    <property type="match status" value="1"/>
</dbReference>
<proteinExistence type="predicted"/>
<dbReference type="PANTHER" id="PTHR43537">
    <property type="entry name" value="TRANSCRIPTIONAL REGULATOR, GNTR FAMILY"/>
    <property type="match status" value="1"/>
</dbReference>
<dbReference type="Gene3D" id="1.20.120.530">
    <property type="entry name" value="GntR ligand-binding domain-like"/>
    <property type="match status" value="1"/>
</dbReference>
<dbReference type="SMART" id="SM00895">
    <property type="entry name" value="FCD"/>
    <property type="match status" value="1"/>
</dbReference>
<evidence type="ECO:0000313" key="6">
    <source>
        <dbReference type="Proteomes" id="UP000671879"/>
    </source>
</evidence>
<dbReference type="GO" id="GO:0003677">
    <property type="term" value="F:DNA binding"/>
    <property type="evidence" value="ECO:0007669"/>
    <property type="project" value="UniProtKB-KW"/>
</dbReference>
<protein>
    <submittedName>
        <fullName evidence="5">GntR family transcriptional regulator</fullName>
    </submittedName>
</protein>
<evidence type="ECO:0000256" key="3">
    <source>
        <dbReference type="ARBA" id="ARBA00023163"/>
    </source>
</evidence>
<dbReference type="InterPro" id="IPR036388">
    <property type="entry name" value="WH-like_DNA-bd_sf"/>
</dbReference>
<dbReference type="KEGG" id="aram:KAR29_11105"/>